<keyword evidence="4" id="KW-0472">Membrane</keyword>
<evidence type="ECO:0000259" key="7">
    <source>
        <dbReference type="Pfam" id="PF25990"/>
    </source>
</evidence>
<dbReference type="SUPFAM" id="SSF111369">
    <property type="entry name" value="HlyD-like secretion proteins"/>
    <property type="match status" value="1"/>
</dbReference>
<dbReference type="Gene3D" id="1.10.287.470">
    <property type="entry name" value="Helix hairpin bin"/>
    <property type="match status" value="1"/>
</dbReference>
<gene>
    <name evidence="8" type="ordered locus">Oter_3643</name>
</gene>
<feature type="coiled-coil region" evidence="2">
    <location>
        <begin position="96"/>
        <end position="161"/>
    </location>
</feature>
<evidence type="ECO:0000313" key="9">
    <source>
        <dbReference type="Proteomes" id="UP000007013"/>
    </source>
</evidence>
<dbReference type="PANTHER" id="PTHR30469">
    <property type="entry name" value="MULTIDRUG RESISTANCE PROTEIN MDTA"/>
    <property type="match status" value="1"/>
</dbReference>
<dbReference type="KEGG" id="ote:Oter_3643"/>
<keyword evidence="2" id="KW-0175">Coiled coil</keyword>
<evidence type="ECO:0000313" key="8">
    <source>
        <dbReference type="EMBL" id="ACB76920.1"/>
    </source>
</evidence>
<feature type="domain" description="Multidrug resistance protein MdtA-like barrel-sandwich hybrid" evidence="6">
    <location>
        <begin position="63"/>
        <end position="202"/>
    </location>
</feature>
<dbReference type="Pfam" id="PF25876">
    <property type="entry name" value="HH_MFP_RND"/>
    <property type="match status" value="1"/>
</dbReference>
<comment type="similarity">
    <text evidence="1">Belongs to the membrane fusion protein (MFP) (TC 8.A.1) family.</text>
</comment>
<dbReference type="Pfam" id="PF25917">
    <property type="entry name" value="BSH_RND"/>
    <property type="match status" value="1"/>
</dbReference>
<dbReference type="AlphaFoldDB" id="B1ZWG8"/>
<evidence type="ECO:0000259" key="5">
    <source>
        <dbReference type="Pfam" id="PF25876"/>
    </source>
</evidence>
<feature type="region of interest" description="Disordered" evidence="3">
    <location>
        <begin position="435"/>
        <end position="455"/>
    </location>
</feature>
<dbReference type="FunFam" id="2.40.30.170:FF:000010">
    <property type="entry name" value="Efflux RND transporter periplasmic adaptor subunit"/>
    <property type="match status" value="1"/>
</dbReference>
<dbReference type="eggNOG" id="COG0845">
    <property type="taxonomic scope" value="Bacteria"/>
</dbReference>
<dbReference type="InterPro" id="IPR058625">
    <property type="entry name" value="MdtA-like_BSH"/>
</dbReference>
<dbReference type="STRING" id="452637.Oter_3643"/>
<dbReference type="InterPro" id="IPR058636">
    <property type="entry name" value="Beta-barrel_YknX"/>
</dbReference>
<dbReference type="PANTHER" id="PTHR30469:SF33">
    <property type="entry name" value="SLR1207 PROTEIN"/>
    <property type="match status" value="1"/>
</dbReference>
<dbReference type="InterPro" id="IPR058624">
    <property type="entry name" value="MdtA-like_HH"/>
</dbReference>
<evidence type="ECO:0000256" key="3">
    <source>
        <dbReference type="SAM" id="MobiDB-lite"/>
    </source>
</evidence>
<accession>B1ZWG8</accession>
<keyword evidence="9" id="KW-1185">Reference proteome</keyword>
<dbReference type="Pfam" id="PF25990">
    <property type="entry name" value="Beta-barrel_YknX"/>
    <property type="match status" value="1"/>
</dbReference>
<feature type="domain" description="Multidrug resistance protein MdtA-like alpha-helical hairpin" evidence="5">
    <location>
        <begin position="103"/>
        <end position="170"/>
    </location>
</feature>
<dbReference type="InterPro" id="IPR006143">
    <property type="entry name" value="RND_pump_MFP"/>
</dbReference>
<keyword evidence="4" id="KW-1133">Transmembrane helix</keyword>
<dbReference type="NCBIfam" id="TIGR01730">
    <property type="entry name" value="RND_mfp"/>
    <property type="match status" value="1"/>
</dbReference>
<sequence>MARTKRTGGIVLTLLVLAVAGAGLWYWLNRRAEKPAEYVTVPVTRADLTQVVTATGTLQPVITVEVGSQISGIIDKVLVDYNSVVKKGDVVAHIDAGTYETRLRSAEADLANARANYRLVELNAQRIRSLREQELVPPSDLDQALAQLAQAEAQVQTRTAAVESAKIDLSRCTIYSPVDGIVLSRQVDVGKTVAASFNTPVLFTIANDLTKMQIEGAIAEADIGNVEVGQAVKFTVDAFPNRQFEGRVSSIRNSPVTVQNVVTYETIIDVRNDDQKLRPGMTANVSVIVAQRPNTLRIPNTALRVRLLDVPPPPPPAATAGAPAVALKPLPNEQRRPYMEKAGWTPGSGRPSEDVIARARELAKADGYEWPAFGGRERPAASDGPVVRAVYRLEGTGPNARPAAVNVKLGISDGTQTEVLDGLAEGDRVITGIAAASAAPQQAGGNSPFGPPRRR</sequence>
<dbReference type="GO" id="GO:1990281">
    <property type="term" value="C:efflux pump complex"/>
    <property type="evidence" value="ECO:0007669"/>
    <property type="project" value="TreeGrafter"/>
</dbReference>
<protein>
    <submittedName>
        <fullName evidence="8">Efflux transporter, RND family, MFP subunit</fullName>
    </submittedName>
</protein>
<dbReference type="RefSeq" id="WP_012376449.1">
    <property type="nucleotide sequence ID" value="NC_010571.1"/>
</dbReference>
<dbReference type="Gene3D" id="2.40.420.20">
    <property type="match status" value="1"/>
</dbReference>
<dbReference type="Gene3D" id="2.40.30.170">
    <property type="match status" value="1"/>
</dbReference>
<evidence type="ECO:0000256" key="4">
    <source>
        <dbReference type="SAM" id="Phobius"/>
    </source>
</evidence>
<dbReference type="HOGENOM" id="CLU_018816_14_1_0"/>
<organism evidence="8 9">
    <name type="scientific">Opitutus terrae (strain DSM 11246 / JCM 15787 / PB90-1)</name>
    <dbReference type="NCBI Taxonomy" id="452637"/>
    <lineage>
        <taxon>Bacteria</taxon>
        <taxon>Pseudomonadati</taxon>
        <taxon>Verrucomicrobiota</taxon>
        <taxon>Opitutia</taxon>
        <taxon>Opitutales</taxon>
        <taxon>Opitutaceae</taxon>
        <taxon>Opitutus</taxon>
    </lineage>
</organism>
<evidence type="ECO:0000256" key="1">
    <source>
        <dbReference type="ARBA" id="ARBA00009477"/>
    </source>
</evidence>
<dbReference type="Gene3D" id="2.40.50.100">
    <property type="match status" value="1"/>
</dbReference>
<evidence type="ECO:0000256" key="2">
    <source>
        <dbReference type="SAM" id="Coils"/>
    </source>
</evidence>
<proteinExistence type="inferred from homology"/>
<dbReference type="EMBL" id="CP001032">
    <property type="protein sequence ID" value="ACB76920.1"/>
    <property type="molecule type" value="Genomic_DNA"/>
</dbReference>
<dbReference type="GO" id="GO:0015562">
    <property type="term" value="F:efflux transmembrane transporter activity"/>
    <property type="evidence" value="ECO:0007669"/>
    <property type="project" value="TreeGrafter"/>
</dbReference>
<evidence type="ECO:0000259" key="6">
    <source>
        <dbReference type="Pfam" id="PF25917"/>
    </source>
</evidence>
<feature type="domain" description="YknX-like beta-barrel" evidence="7">
    <location>
        <begin position="212"/>
        <end position="287"/>
    </location>
</feature>
<reference evidence="8 9" key="1">
    <citation type="journal article" date="2011" name="J. Bacteriol.">
        <title>Genome sequence of the verrucomicrobium Opitutus terrae PB90-1, an abundant inhabitant of rice paddy soil ecosystems.</title>
        <authorList>
            <person name="van Passel M.W."/>
            <person name="Kant R."/>
            <person name="Palva A."/>
            <person name="Copeland A."/>
            <person name="Lucas S."/>
            <person name="Lapidus A."/>
            <person name="Glavina del Rio T."/>
            <person name="Pitluck S."/>
            <person name="Goltsman E."/>
            <person name="Clum A."/>
            <person name="Sun H."/>
            <person name="Schmutz J."/>
            <person name="Larimer F.W."/>
            <person name="Land M.L."/>
            <person name="Hauser L."/>
            <person name="Kyrpides N."/>
            <person name="Mikhailova N."/>
            <person name="Richardson P.P."/>
            <person name="Janssen P.H."/>
            <person name="de Vos W.M."/>
            <person name="Smidt H."/>
        </authorList>
    </citation>
    <scope>NUCLEOTIDE SEQUENCE [LARGE SCALE GENOMIC DNA]</scope>
    <source>
        <strain evidence="9">DSM 11246 / JCM 15787 / PB90-1</strain>
    </source>
</reference>
<dbReference type="Proteomes" id="UP000007013">
    <property type="component" value="Chromosome"/>
</dbReference>
<feature type="transmembrane region" description="Helical" evidence="4">
    <location>
        <begin position="7"/>
        <end position="28"/>
    </location>
</feature>
<name>B1ZWG8_OPITP</name>
<dbReference type="OrthoDB" id="9809068at2"/>
<keyword evidence="4" id="KW-0812">Transmembrane</keyword>